<evidence type="ECO:0000259" key="9">
    <source>
        <dbReference type="PROSITE" id="PS50259"/>
    </source>
</evidence>
<evidence type="ECO:0000256" key="3">
    <source>
        <dbReference type="ARBA" id="ARBA00022989"/>
    </source>
</evidence>
<keyword evidence="8" id="KW-0732">Signal</keyword>
<feature type="domain" description="G-protein coupled receptors family 3 profile" evidence="9">
    <location>
        <begin position="644"/>
        <end position="879"/>
    </location>
</feature>
<dbReference type="PANTHER" id="PTHR24060">
    <property type="entry name" value="METABOTROPIC GLUTAMATE RECEPTOR"/>
    <property type="match status" value="1"/>
</dbReference>
<feature type="transmembrane region" description="Helical" evidence="7">
    <location>
        <begin position="832"/>
        <end position="856"/>
    </location>
</feature>
<keyword evidence="2 7" id="KW-0812">Transmembrane</keyword>
<accession>A0AA36D0J2</accession>
<evidence type="ECO:0000256" key="7">
    <source>
        <dbReference type="SAM" id="Phobius"/>
    </source>
</evidence>
<organism evidence="10 11">
    <name type="scientific">Mesorhabditis spiculigera</name>
    <dbReference type="NCBI Taxonomy" id="96644"/>
    <lineage>
        <taxon>Eukaryota</taxon>
        <taxon>Metazoa</taxon>
        <taxon>Ecdysozoa</taxon>
        <taxon>Nematoda</taxon>
        <taxon>Chromadorea</taxon>
        <taxon>Rhabditida</taxon>
        <taxon>Rhabditina</taxon>
        <taxon>Rhabditomorpha</taxon>
        <taxon>Rhabditoidea</taxon>
        <taxon>Rhabditidae</taxon>
        <taxon>Mesorhabditinae</taxon>
        <taxon>Mesorhabditis</taxon>
    </lineage>
</organism>
<feature type="transmembrane region" description="Helical" evidence="7">
    <location>
        <begin position="714"/>
        <end position="741"/>
    </location>
</feature>
<dbReference type="Proteomes" id="UP001177023">
    <property type="component" value="Unassembled WGS sequence"/>
</dbReference>
<evidence type="ECO:0000256" key="1">
    <source>
        <dbReference type="ARBA" id="ARBA00004141"/>
    </source>
</evidence>
<proteinExistence type="predicted"/>
<feature type="transmembrane region" description="Helical" evidence="7">
    <location>
        <begin position="862"/>
        <end position="880"/>
    </location>
</feature>
<keyword evidence="5" id="KW-0325">Glycoprotein</keyword>
<comment type="caution">
    <text evidence="10">The sequence shown here is derived from an EMBL/GenBank/DDBJ whole genome shotgun (WGS) entry which is preliminary data.</text>
</comment>
<comment type="subcellular location">
    <subcellularLocation>
        <location evidence="1">Membrane</location>
        <topology evidence="1">Multi-pass membrane protein</topology>
    </subcellularLocation>
</comment>
<dbReference type="InterPro" id="IPR050726">
    <property type="entry name" value="mGluR"/>
</dbReference>
<gene>
    <name evidence="10" type="ORF">MSPICULIGERA_LOCUS17044</name>
</gene>
<dbReference type="Gene3D" id="3.40.50.2300">
    <property type="match status" value="2"/>
</dbReference>
<feature type="transmembrane region" description="Helical" evidence="7">
    <location>
        <begin position="682"/>
        <end position="702"/>
    </location>
</feature>
<evidence type="ECO:0000256" key="2">
    <source>
        <dbReference type="ARBA" id="ARBA00022692"/>
    </source>
</evidence>
<protein>
    <recommendedName>
        <fullName evidence="9">G-protein coupled receptors family 3 profile domain-containing protein</fullName>
    </recommendedName>
</protein>
<keyword evidence="4 7" id="KW-0472">Membrane</keyword>
<evidence type="ECO:0000256" key="4">
    <source>
        <dbReference type="ARBA" id="ARBA00023136"/>
    </source>
</evidence>
<evidence type="ECO:0000313" key="10">
    <source>
        <dbReference type="EMBL" id="CAJ0578803.1"/>
    </source>
</evidence>
<dbReference type="Pfam" id="PF00003">
    <property type="entry name" value="7tm_3"/>
    <property type="match status" value="1"/>
</dbReference>
<dbReference type="GO" id="GO:0004930">
    <property type="term" value="F:G protein-coupled receptor activity"/>
    <property type="evidence" value="ECO:0007669"/>
    <property type="project" value="InterPro"/>
</dbReference>
<feature type="region of interest" description="Disordered" evidence="6">
    <location>
        <begin position="103"/>
        <end position="130"/>
    </location>
</feature>
<dbReference type="EMBL" id="CATQJA010002654">
    <property type="protein sequence ID" value="CAJ0578803.1"/>
    <property type="molecule type" value="Genomic_DNA"/>
</dbReference>
<keyword evidence="11" id="KW-1185">Reference proteome</keyword>
<dbReference type="SUPFAM" id="SSF53822">
    <property type="entry name" value="Periplasmic binding protein-like I"/>
    <property type="match status" value="1"/>
</dbReference>
<feature type="chain" id="PRO_5041347878" description="G-protein coupled receptors family 3 profile domain-containing protein" evidence="8">
    <location>
        <begin position="19"/>
        <end position="1040"/>
    </location>
</feature>
<dbReference type="InterPro" id="IPR028082">
    <property type="entry name" value="Peripla_BP_I"/>
</dbReference>
<evidence type="ECO:0000256" key="6">
    <source>
        <dbReference type="SAM" id="MobiDB-lite"/>
    </source>
</evidence>
<evidence type="ECO:0000256" key="5">
    <source>
        <dbReference type="ARBA" id="ARBA00023180"/>
    </source>
</evidence>
<dbReference type="PROSITE" id="PS50259">
    <property type="entry name" value="G_PROTEIN_RECEP_F3_4"/>
    <property type="match status" value="1"/>
</dbReference>
<name>A0AA36D0J2_9BILA</name>
<dbReference type="AlphaFoldDB" id="A0AA36D0J2"/>
<reference evidence="10" key="1">
    <citation type="submission" date="2023-06" db="EMBL/GenBank/DDBJ databases">
        <authorList>
            <person name="Delattre M."/>
        </authorList>
    </citation>
    <scope>NUCLEOTIDE SEQUENCE</scope>
    <source>
        <strain evidence="10">AF72</strain>
    </source>
</reference>
<keyword evidence="3 7" id="KW-1133">Transmembrane helix</keyword>
<feature type="non-terminal residue" evidence="10">
    <location>
        <position position="1040"/>
    </location>
</feature>
<feature type="signal peptide" evidence="8">
    <location>
        <begin position="1"/>
        <end position="18"/>
    </location>
</feature>
<feature type="transmembrane region" description="Helical" evidence="7">
    <location>
        <begin position="753"/>
        <end position="774"/>
    </location>
</feature>
<feature type="transmembrane region" description="Helical" evidence="7">
    <location>
        <begin position="647"/>
        <end position="670"/>
    </location>
</feature>
<feature type="transmembrane region" description="Helical" evidence="7">
    <location>
        <begin position="803"/>
        <end position="825"/>
    </location>
</feature>
<dbReference type="GO" id="GO:0016020">
    <property type="term" value="C:membrane"/>
    <property type="evidence" value="ECO:0007669"/>
    <property type="project" value="UniProtKB-SubCell"/>
</dbReference>
<feature type="compositionally biased region" description="Polar residues" evidence="6">
    <location>
        <begin position="117"/>
        <end position="126"/>
    </location>
</feature>
<sequence length="1040" mass="114271">MKWLSGPWWALLVPFVCALDFRPANQRSSAQPAYVNPYGELRQLLSSTQTPLPYPFGNLHFNFSDEQLLMLGLATEAPAQPLTNQNSMNFGLTLGETIGQSLSSGQAPAQVIPEQPAPTTQSPSSAVPTETTPFVWTTTRKAPKLSKFATKVEKPGSEGTGKVKTAAHVSVPSHRLLNDLLVIPSARKLYVLAILPIHQSADAKGLDCGQVDVDGFVRLAAFLDALNQVNSGRAMREAGLTLGAVVIDSCKSDLRTVADLFELLSGTNIHRQDLVALVRDDGSHMPNVDDFARHLKLPTINTFFSRRDLPLVTGTLPPMSAPLDALVSLLEYTKSSCAMVVYDELFADAVSALSEMGVARGLCLEQQARVAIVLLGESNWINLMKAFRSEMVIAGRFILLTLQDPRWQSSKDWAAAWPHFDQLLVTVTPKKSSQAMYLHQLAQLFPTFPFPQHWLRQFWSTAFKCHIEGERGAGEQFSKECSHKQQLNITKISPDIDVAPIQFAVHSISNALRKVVDTVCPGALVSTLNDCLNDPAEALFQSILGLDFTHPLAENGVRYNVTTSHRDQPLIINRVIFNTQLDFEPIATWDSLNGLLYTSPAELLMEDRDGSRVSLRSVCPKSACSTERRRRILTGSMPIVKQSLESMPLVVVTIVAVVTFIVLLSCIYLHAISAHSDSYTSCTIFSFAGLCLLSLSSVFFLMQPNALSCAVRRIAFSISVAATIAPILVKAMFVWLASLSASMDHLASSASHMFLTSLGLVLIQSVIAVEWAWFESPTALTFATSAKGTGWRCSPGEDFESRLTMSCGLPAAMLLLALLLSLISIKHPQSRLNVLLCVHSIFFAVGMYLVLPLVSFQLRDQISTAGILLYVYLFLVLTFCRRAFASDEDASQNGTLVGKKGFDSFNDHNNATYWISRDALMSPTAVASMQRMPPNDTLQRQYQEGVATLQRPMPGNYNATLIRPNGTIEAMTMRRNSANGIPTLAVNGMPHPVPTQRMSQLYGVHGYESNPRSERSEMASLQRMADNQSFQEYVEESGQL</sequence>
<evidence type="ECO:0000256" key="8">
    <source>
        <dbReference type="SAM" id="SignalP"/>
    </source>
</evidence>
<dbReference type="InterPro" id="IPR017978">
    <property type="entry name" value="GPCR_3_C"/>
</dbReference>
<evidence type="ECO:0000313" key="11">
    <source>
        <dbReference type="Proteomes" id="UP001177023"/>
    </source>
</evidence>